<dbReference type="EMBL" id="JARZFX010000003">
    <property type="protein sequence ID" value="MEC5423533.1"/>
    <property type="molecule type" value="Genomic_DNA"/>
</dbReference>
<organism evidence="1 2">
    <name type="scientific">Virgibacillus tibetensis</name>
    <dbReference type="NCBI Taxonomy" id="3042313"/>
    <lineage>
        <taxon>Bacteria</taxon>
        <taxon>Bacillati</taxon>
        <taxon>Bacillota</taxon>
        <taxon>Bacilli</taxon>
        <taxon>Bacillales</taxon>
        <taxon>Bacillaceae</taxon>
        <taxon>Virgibacillus</taxon>
    </lineage>
</organism>
<evidence type="ECO:0000313" key="1">
    <source>
        <dbReference type="EMBL" id="MEC5423533.1"/>
    </source>
</evidence>
<sequence>MSRLESDDRKEELLIQALKTQYSILQLLESTLLDTYQYEKGLPKDQQSEEVINLSYNARSIIAKKPKLKEIYKELEEEYGVKLSD</sequence>
<protein>
    <submittedName>
        <fullName evidence="1">Uncharacterized protein</fullName>
    </submittedName>
</protein>
<comment type="caution">
    <text evidence="1">The sequence shown here is derived from an EMBL/GenBank/DDBJ whole genome shotgun (WGS) entry which is preliminary data.</text>
</comment>
<dbReference type="Proteomes" id="UP001335737">
    <property type="component" value="Unassembled WGS sequence"/>
</dbReference>
<reference evidence="1 2" key="1">
    <citation type="journal article" date="2024" name="Int. J. Syst. Evol. Microbiol.">
        <title>Virgibacillus tibetensis sp. nov., isolated from salt lake on the Tibetan Plateau of China.</title>
        <authorList>
            <person name="Phurbu D."/>
            <person name="Liu Z.-X."/>
            <person name="Wang R."/>
            <person name="Zheng Y.-Y."/>
            <person name="Liu H.-C."/>
            <person name="Zhou Y.-G."/>
            <person name="Yu Y.-J."/>
            <person name="Li A.-H."/>
        </authorList>
    </citation>
    <scope>NUCLEOTIDE SEQUENCE [LARGE SCALE GENOMIC DNA]</scope>
    <source>
        <strain evidence="1 2">C22-A2</strain>
    </source>
</reference>
<name>A0ABU6KEG5_9BACI</name>
<accession>A0ABU6KEG5</accession>
<gene>
    <name evidence="1" type="ORF">QGM71_08505</name>
</gene>
<proteinExistence type="predicted"/>
<evidence type="ECO:0000313" key="2">
    <source>
        <dbReference type="Proteomes" id="UP001335737"/>
    </source>
</evidence>
<dbReference type="RefSeq" id="WP_327607103.1">
    <property type="nucleotide sequence ID" value="NZ_JARZFX010000003.1"/>
</dbReference>
<keyword evidence="2" id="KW-1185">Reference proteome</keyword>